<comment type="similarity">
    <text evidence="1">Belongs to the ATP-dependent DNA ligase family.</text>
</comment>
<proteinExistence type="inferred from homology"/>
<dbReference type="InterPro" id="IPR012340">
    <property type="entry name" value="NA-bd_OB-fold"/>
</dbReference>
<evidence type="ECO:0000313" key="7">
    <source>
        <dbReference type="Proteomes" id="UP000530424"/>
    </source>
</evidence>
<dbReference type="Pfam" id="PF04679">
    <property type="entry name" value="DNA_ligase_A_C"/>
    <property type="match status" value="1"/>
</dbReference>
<dbReference type="CDD" id="cd07905">
    <property type="entry name" value="Adenylation_DNA_ligase_LigC"/>
    <property type="match status" value="1"/>
</dbReference>
<dbReference type="InterPro" id="IPR016059">
    <property type="entry name" value="DNA_ligase_ATP-dep_CS"/>
</dbReference>
<evidence type="ECO:0000256" key="1">
    <source>
        <dbReference type="ARBA" id="ARBA00007572"/>
    </source>
</evidence>
<reference evidence="6 7" key="1">
    <citation type="submission" date="2020-07" db="EMBL/GenBank/DDBJ databases">
        <title>Sequencing the genomes of 1000 actinobacteria strains.</title>
        <authorList>
            <person name="Klenk H.-P."/>
        </authorList>
    </citation>
    <scope>NUCLEOTIDE SEQUENCE [LARGE SCALE GENOMIC DNA]</scope>
    <source>
        <strain evidence="6 7">DSM 103833</strain>
    </source>
</reference>
<feature type="domain" description="ATP-dependent DNA ligase family profile" evidence="5">
    <location>
        <begin position="122"/>
        <end position="269"/>
    </location>
</feature>
<dbReference type="InterPro" id="IPR012310">
    <property type="entry name" value="DNA_ligase_ATP-dep_cent"/>
</dbReference>
<dbReference type="Gene3D" id="2.40.50.140">
    <property type="entry name" value="Nucleic acid-binding proteins"/>
    <property type="match status" value="1"/>
</dbReference>
<dbReference type="GO" id="GO:0006310">
    <property type="term" value="P:DNA recombination"/>
    <property type="evidence" value="ECO:0007669"/>
    <property type="project" value="InterPro"/>
</dbReference>
<name>A0A853BY19_9ACTN</name>
<dbReference type="NCBIfam" id="NF006078">
    <property type="entry name" value="PRK08224.1"/>
    <property type="match status" value="1"/>
</dbReference>
<evidence type="ECO:0000256" key="2">
    <source>
        <dbReference type="ARBA" id="ARBA00012727"/>
    </source>
</evidence>
<comment type="catalytic activity">
    <reaction evidence="4">
        <text>ATP + (deoxyribonucleotide)n-3'-hydroxyl + 5'-phospho-(deoxyribonucleotide)m = (deoxyribonucleotide)n+m + AMP + diphosphate.</text>
        <dbReference type="EC" id="6.5.1.1"/>
    </reaction>
</comment>
<dbReference type="PROSITE" id="PS00697">
    <property type="entry name" value="DNA_LIGASE_A1"/>
    <property type="match status" value="1"/>
</dbReference>
<dbReference type="EC" id="6.5.1.1" evidence="2"/>
<sequence>MDLPVMPPVQPMLAKAVKGVPDPAKFDPDGVYGGRGLSFEPKWDGFRCILFKDGDEVELASRNTKPLTRYFPELVAAAREQLPSRCVLDGEIFVALPTDGRDRLQFEVLQERIHPAESRINLLAEQTPASFVAFDLLALDDRSFVDKPFAVRRAALEEALADLPPDGPCHLTRTSTDPAVAEEWFHTFEGAGLDGVVAKPLAAPYQPNARTMLKIKHERTADVVLAGYREHKTSTPERPLIGSLLLGLYVGDDLHHIGVSASFTEARRAELWEELQPLVCPIEDHPWGKWQEFLVANPGRQPGTQSRWSQGKDLSFTPLRPERVLEVKYDAMEGSRFRHTAHFKRWREDRDPRSCGYEQLEQPVNYDLADVLGPGAAEG</sequence>
<evidence type="ECO:0000313" key="6">
    <source>
        <dbReference type="EMBL" id="NYJ00055.1"/>
    </source>
</evidence>
<keyword evidence="3 6" id="KW-0436">Ligase</keyword>
<dbReference type="GO" id="GO:0005524">
    <property type="term" value="F:ATP binding"/>
    <property type="evidence" value="ECO:0007669"/>
    <property type="project" value="InterPro"/>
</dbReference>
<comment type="caution">
    <text evidence="6">The sequence shown here is derived from an EMBL/GenBank/DDBJ whole genome shotgun (WGS) entry which is preliminary data.</text>
</comment>
<dbReference type="InterPro" id="IPR050191">
    <property type="entry name" value="ATP-dep_DNA_ligase"/>
</dbReference>
<evidence type="ECO:0000256" key="4">
    <source>
        <dbReference type="ARBA" id="ARBA00034003"/>
    </source>
</evidence>
<dbReference type="Pfam" id="PF01068">
    <property type="entry name" value="DNA_ligase_A_M"/>
    <property type="match status" value="1"/>
</dbReference>
<dbReference type="PANTHER" id="PTHR45674:SF4">
    <property type="entry name" value="DNA LIGASE 1"/>
    <property type="match status" value="1"/>
</dbReference>
<evidence type="ECO:0000256" key="3">
    <source>
        <dbReference type="ARBA" id="ARBA00022598"/>
    </source>
</evidence>
<accession>A0A853BY19</accession>
<dbReference type="GO" id="GO:0003910">
    <property type="term" value="F:DNA ligase (ATP) activity"/>
    <property type="evidence" value="ECO:0007669"/>
    <property type="project" value="UniProtKB-EC"/>
</dbReference>
<dbReference type="RefSeq" id="WP_179666697.1">
    <property type="nucleotide sequence ID" value="NZ_JACCFP010000001.1"/>
</dbReference>
<protein>
    <recommendedName>
        <fullName evidence="2">DNA ligase (ATP)</fullName>
        <ecNumber evidence="2">6.5.1.1</ecNumber>
    </recommendedName>
</protein>
<dbReference type="SUPFAM" id="SSF50249">
    <property type="entry name" value="Nucleic acid-binding proteins"/>
    <property type="match status" value="1"/>
</dbReference>
<dbReference type="Proteomes" id="UP000530424">
    <property type="component" value="Unassembled WGS sequence"/>
</dbReference>
<dbReference type="SUPFAM" id="SSF56091">
    <property type="entry name" value="DNA ligase/mRNA capping enzyme, catalytic domain"/>
    <property type="match status" value="1"/>
</dbReference>
<evidence type="ECO:0000259" key="5">
    <source>
        <dbReference type="PROSITE" id="PS50160"/>
    </source>
</evidence>
<keyword evidence="7" id="KW-1185">Reference proteome</keyword>
<dbReference type="Gene3D" id="3.30.470.30">
    <property type="entry name" value="DNA ligase/mRNA capping enzyme"/>
    <property type="match status" value="1"/>
</dbReference>
<organism evidence="6 7">
    <name type="scientific">Nocardioides thalensis</name>
    <dbReference type="NCBI Taxonomy" id="1914755"/>
    <lineage>
        <taxon>Bacteria</taxon>
        <taxon>Bacillati</taxon>
        <taxon>Actinomycetota</taxon>
        <taxon>Actinomycetes</taxon>
        <taxon>Propionibacteriales</taxon>
        <taxon>Nocardioidaceae</taxon>
        <taxon>Nocardioides</taxon>
    </lineage>
</organism>
<dbReference type="EMBL" id="JACCFP010000001">
    <property type="protein sequence ID" value="NYJ00055.1"/>
    <property type="molecule type" value="Genomic_DNA"/>
</dbReference>
<dbReference type="CDD" id="cd07970">
    <property type="entry name" value="OBF_DNA_ligase_LigC"/>
    <property type="match status" value="1"/>
</dbReference>
<dbReference type="GO" id="GO:0006281">
    <property type="term" value="P:DNA repair"/>
    <property type="evidence" value="ECO:0007669"/>
    <property type="project" value="InterPro"/>
</dbReference>
<dbReference type="PANTHER" id="PTHR45674">
    <property type="entry name" value="DNA LIGASE 1/3 FAMILY MEMBER"/>
    <property type="match status" value="1"/>
</dbReference>
<gene>
    <name evidence="6" type="ORF">HNR19_000753</name>
</gene>
<dbReference type="PROSITE" id="PS50160">
    <property type="entry name" value="DNA_LIGASE_A3"/>
    <property type="match status" value="1"/>
</dbReference>
<dbReference type="InterPro" id="IPR044119">
    <property type="entry name" value="Adenylation_LigC-like"/>
</dbReference>
<dbReference type="InterPro" id="IPR044117">
    <property type="entry name" value="OBF_LigC-like"/>
</dbReference>
<dbReference type="InterPro" id="IPR012309">
    <property type="entry name" value="DNA_ligase_ATP-dep_C"/>
</dbReference>
<dbReference type="AlphaFoldDB" id="A0A853BY19"/>